<keyword evidence="1" id="KW-1133">Transmembrane helix</keyword>
<reference evidence="2" key="1">
    <citation type="submission" date="2022-11" db="EMBL/GenBank/DDBJ databases">
        <title>Temperate bacteriophages infecting mucin-degrading bacterium Ruminococcus gnavus from the human gut.</title>
        <authorList>
            <person name="Buttimer C."/>
        </authorList>
    </citation>
    <scope>NUCLEOTIDE SEQUENCE</scope>
    <source>
        <strain evidence="2">CCUG 49994</strain>
    </source>
</reference>
<keyword evidence="1" id="KW-0472">Membrane</keyword>
<accession>A0A9Q4HX83</accession>
<dbReference type="AlphaFoldDB" id="A0A9Q4HX83"/>
<evidence type="ECO:0000256" key="1">
    <source>
        <dbReference type="SAM" id="Phobius"/>
    </source>
</evidence>
<dbReference type="Proteomes" id="UP001079535">
    <property type="component" value="Unassembled WGS sequence"/>
</dbReference>
<feature type="transmembrane region" description="Helical" evidence="1">
    <location>
        <begin position="12"/>
        <end position="31"/>
    </location>
</feature>
<dbReference type="EMBL" id="JAPRAY010000011">
    <property type="protein sequence ID" value="MCZ0667667.1"/>
    <property type="molecule type" value="Genomic_DNA"/>
</dbReference>
<sequence length="47" mass="4888">MEEVQERGLPRCLLFCGAGCLVCLGDGPVIIADMASGGSVWQISMSS</sequence>
<protein>
    <submittedName>
        <fullName evidence="2">Uncharacterized protein</fullName>
    </submittedName>
</protein>
<gene>
    <name evidence="2" type="ORF">OZZ17_08915</name>
</gene>
<name>A0A9Q4HX83_MEDGN</name>
<proteinExistence type="predicted"/>
<evidence type="ECO:0000313" key="2">
    <source>
        <dbReference type="EMBL" id="MCZ0667667.1"/>
    </source>
</evidence>
<evidence type="ECO:0000313" key="3">
    <source>
        <dbReference type="Proteomes" id="UP001079535"/>
    </source>
</evidence>
<dbReference type="RefSeq" id="WP_268803569.1">
    <property type="nucleotide sequence ID" value="NZ_JAPRAY010000011.1"/>
</dbReference>
<comment type="caution">
    <text evidence="2">The sequence shown here is derived from an EMBL/GenBank/DDBJ whole genome shotgun (WGS) entry which is preliminary data.</text>
</comment>
<keyword evidence="1" id="KW-0812">Transmembrane</keyword>
<organism evidence="2 3">
    <name type="scientific">Mediterraneibacter gnavus</name>
    <name type="common">Ruminococcus gnavus</name>
    <dbReference type="NCBI Taxonomy" id="33038"/>
    <lineage>
        <taxon>Bacteria</taxon>
        <taxon>Bacillati</taxon>
        <taxon>Bacillota</taxon>
        <taxon>Clostridia</taxon>
        <taxon>Lachnospirales</taxon>
        <taxon>Lachnospiraceae</taxon>
        <taxon>Mediterraneibacter</taxon>
    </lineage>
</organism>